<evidence type="ECO:0000256" key="3">
    <source>
        <dbReference type="SAM" id="SignalP"/>
    </source>
</evidence>
<evidence type="ECO:0000313" key="4">
    <source>
        <dbReference type="EMBL" id="CAH0366057.1"/>
    </source>
</evidence>
<keyword evidence="2" id="KW-0812">Transmembrane</keyword>
<protein>
    <submittedName>
        <fullName evidence="4">Uncharacterized protein</fullName>
    </submittedName>
</protein>
<proteinExistence type="predicted"/>
<keyword evidence="5" id="KW-1185">Reference proteome</keyword>
<feature type="signal peptide" evidence="3">
    <location>
        <begin position="1"/>
        <end position="26"/>
    </location>
</feature>
<keyword evidence="2" id="KW-0472">Membrane</keyword>
<gene>
    <name evidence="4" type="ORF">PECAL_1P25280</name>
</gene>
<evidence type="ECO:0000256" key="1">
    <source>
        <dbReference type="SAM" id="MobiDB-lite"/>
    </source>
</evidence>
<comment type="caution">
    <text evidence="4">The sequence shown here is derived from an EMBL/GenBank/DDBJ whole genome shotgun (WGS) entry which is preliminary data.</text>
</comment>
<evidence type="ECO:0000313" key="5">
    <source>
        <dbReference type="Proteomes" id="UP000789595"/>
    </source>
</evidence>
<organism evidence="4 5">
    <name type="scientific">Pelagomonas calceolata</name>
    <dbReference type="NCBI Taxonomy" id="35677"/>
    <lineage>
        <taxon>Eukaryota</taxon>
        <taxon>Sar</taxon>
        <taxon>Stramenopiles</taxon>
        <taxon>Ochrophyta</taxon>
        <taxon>Pelagophyceae</taxon>
        <taxon>Pelagomonadales</taxon>
        <taxon>Pelagomonadaceae</taxon>
        <taxon>Pelagomonas</taxon>
    </lineage>
</organism>
<dbReference type="AlphaFoldDB" id="A0A8J2S8M2"/>
<feature type="chain" id="PRO_5035205703" evidence="3">
    <location>
        <begin position="27"/>
        <end position="245"/>
    </location>
</feature>
<sequence length="245" mass="26276">MMPCVARGRRLPSLMLIAGCLGFTELAHVLVQTPQRSRTHASIRPRLAIASKPQGSHTVVLTGPRHAVVRAAAAGEMGFQLQAAPLLSTALVFLSWGWLQWKSSAYNSIGDELDAELETLQKLTVETLTSGDAAAVERREAAQRAVDATRARMEEARTIRGPGGLVARIRLPQRGAAKSFEKGAAAPAKRREEPEEEVASRVETLKIFALGGVALLMVPIFFLSIADPMAPPSPELAARLASELS</sequence>
<feature type="transmembrane region" description="Helical" evidence="2">
    <location>
        <begin position="207"/>
        <end position="226"/>
    </location>
</feature>
<accession>A0A8J2S8M2</accession>
<keyword evidence="3" id="KW-0732">Signal</keyword>
<name>A0A8J2S8M2_9STRA</name>
<keyword evidence="2" id="KW-1133">Transmembrane helix</keyword>
<reference evidence="4" key="1">
    <citation type="submission" date="2021-11" db="EMBL/GenBank/DDBJ databases">
        <authorList>
            <consortium name="Genoscope - CEA"/>
            <person name="William W."/>
        </authorList>
    </citation>
    <scope>NUCLEOTIDE SEQUENCE</scope>
</reference>
<dbReference type="Proteomes" id="UP000789595">
    <property type="component" value="Unassembled WGS sequence"/>
</dbReference>
<dbReference type="EMBL" id="CAKKNE010000001">
    <property type="protein sequence ID" value="CAH0366057.1"/>
    <property type="molecule type" value="Genomic_DNA"/>
</dbReference>
<evidence type="ECO:0000256" key="2">
    <source>
        <dbReference type="SAM" id="Phobius"/>
    </source>
</evidence>
<feature type="region of interest" description="Disordered" evidence="1">
    <location>
        <begin position="178"/>
        <end position="197"/>
    </location>
</feature>